<sequence>MRILALLDRKRAGFASANNDINRAAPVYAADA</sequence>
<proteinExistence type="predicted"/>
<name>A0A4R7J3W5_9ACTN</name>
<keyword evidence="2" id="KW-1185">Reference proteome</keyword>
<comment type="caution">
    <text evidence="1">The sequence shown here is derived from an EMBL/GenBank/DDBJ whole genome shotgun (WGS) entry which is preliminary data.</text>
</comment>
<protein>
    <submittedName>
        <fullName evidence="1">Uncharacterized protein</fullName>
    </submittedName>
</protein>
<evidence type="ECO:0000313" key="1">
    <source>
        <dbReference type="EMBL" id="TDT31226.1"/>
    </source>
</evidence>
<accession>A0A4R7J3W5</accession>
<dbReference type="Proteomes" id="UP000295371">
    <property type="component" value="Unassembled WGS sequence"/>
</dbReference>
<dbReference type="AlphaFoldDB" id="A0A4R7J3W5"/>
<gene>
    <name evidence="1" type="ORF">CLV29_2640</name>
</gene>
<dbReference type="EMBL" id="SOAW01000002">
    <property type="protein sequence ID" value="TDT31226.1"/>
    <property type="molecule type" value="Genomic_DNA"/>
</dbReference>
<reference evidence="1 2" key="1">
    <citation type="submission" date="2019-03" db="EMBL/GenBank/DDBJ databases">
        <title>Genomic Encyclopedia of Archaeal and Bacterial Type Strains, Phase II (KMG-II): from individual species to whole genera.</title>
        <authorList>
            <person name="Goeker M."/>
        </authorList>
    </citation>
    <scope>NUCLEOTIDE SEQUENCE [LARGE SCALE GENOMIC DNA]</scope>
    <source>
        <strain evidence="1 2">DSM 24323</strain>
    </source>
</reference>
<evidence type="ECO:0000313" key="2">
    <source>
        <dbReference type="Proteomes" id="UP000295371"/>
    </source>
</evidence>
<organism evidence="1 2">
    <name type="scientific">Naumannella halotolerans</name>
    <dbReference type="NCBI Taxonomy" id="993414"/>
    <lineage>
        <taxon>Bacteria</taxon>
        <taxon>Bacillati</taxon>
        <taxon>Actinomycetota</taxon>
        <taxon>Actinomycetes</taxon>
        <taxon>Propionibacteriales</taxon>
        <taxon>Propionibacteriaceae</taxon>
        <taxon>Naumannella</taxon>
    </lineage>
</organism>